<dbReference type="PANTHER" id="PTHR43731">
    <property type="entry name" value="RHOMBOID PROTEASE"/>
    <property type="match status" value="1"/>
</dbReference>
<evidence type="ECO:0000256" key="3">
    <source>
        <dbReference type="ARBA" id="ARBA00022692"/>
    </source>
</evidence>
<feature type="transmembrane region" description="Helical" evidence="7">
    <location>
        <begin position="200"/>
        <end position="218"/>
    </location>
</feature>
<evidence type="ECO:0000259" key="8">
    <source>
        <dbReference type="Pfam" id="PF01694"/>
    </source>
</evidence>
<evidence type="ECO:0000256" key="5">
    <source>
        <dbReference type="ARBA" id="ARBA00022989"/>
    </source>
</evidence>
<dbReference type="InterPro" id="IPR035952">
    <property type="entry name" value="Rhomboid-like_sf"/>
</dbReference>
<keyword evidence="4" id="KW-0378">Hydrolase</keyword>
<dbReference type="InterPro" id="IPR050925">
    <property type="entry name" value="Rhomboid_protease_S54"/>
</dbReference>
<evidence type="ECO:0000256" key="2">
    <source>
        <dbReference type="ARBA" id="ARBA00009045"/>
    </source>
</evidence>
<name>A0A9D1QN80_9LACO</name>
<comment type="subcellular location">
    <subcellularLocation>
        <location evidence="1">Membrane</location>
        <topology evidence="1">Multi-pass membrane protein</topology>
    </subcellularLocation>
</comment>
<keyword evidence="6 7" id="KW-0472">Membrane</keyword>
<dbReference type="Gene3D" id="1.20.1540.10">
    <property type="entry name" value="Rhomboid-like"/>
    <property type="match status" value="1"/>
</dbReference>
<proteinExistence type="inferred from homology"/>
<dbReference type="PANTHER" id="PTHR43731:SF14">
    <property type="entry name" value="PRESENILIN-ASSOCIATED RHOMBOID-LIKE PROTEIN, MITOCHONDRIAL"/>
    <property type="match status" value="1"/>
</dbReference>
<evidence type="ECO:0000256" key="4">
    <source>
        <dbReference type="ARBA" id="ARBA00022801"/>
    </source>
</evidence>
<comment type="similarity">
    <text evidence="2">Belongs to the peptidase S54 family.</text>
</comment>
<gene>
    <name evidence="9" type="ORF">H9876_00525</name>
</gene>
<evidence type="ECO:0000256" key="7">
    <source>
        <dbReference type="SAM" id="Phobius"/>
    </source>
</evidence>
<sequence>MRNSVWKDNPVTVTLIAIQVIIYLLMTLAGGSTNPAVLLRFGALQSAALQADEWWRLITPVFVHIGFAHLLINSITLYFIGMYIEQLFGHWRLLVIYLGSAVVGNLMSAYWLPAGISAGASTGIFGLFGAFIMLGASFRENQALRMLSRQFLILVVLNIVTDLMVPGIDLAGHLGGFIGGFLLAYLVGAPRLGRVNVIERTLATLVLVAGILVLFIKVS</sequence>
<reference evidence="9" key="1">
    <citation type="journal article" date="2021" name="PeerJ">
        <title>Extensive microbial diversity within the chicken gut microbiome revealed by metagenomics and culture.</title>
        <authorList>
            <person name="Gilroy R."/>
            <person name="Ravi A."/>
            <person name="Getino M."/>
            <person name="Pursley I."/>
            <person name="Horton D.L."/>
            <person name="Alikhan N.F."/>
            <person name="Baker D."/>
            <person name="Gharbi K."/>
            <person name="Hall N."/>
            <person name="Watson M."/>
            <person name="Adriaenssens E.M."/>
            <person name="Foster-Nyarko E."/>
            <person name="Jarju S."/>
            <person name="Secka A."/>
            <person name="Antonio M."/>
            <person name="Oren A."/>
            <person name="Chaudhuri R.R."/>
            <person name="La Ragione R."/>
            <person name="Hildebrand F."/>
            <person name="Pallen M.J."/>
        </authorList>
    </citation>
    <scope>NUCLEOTIDE SEQUENCE</scope>
    <source>
        <strain evidence="9">ChiHejej3B27-2180</strain>
    </source>
</reference>
<keyword evidence="5 7" id="KW-1133">Transmembrane helix</keyword>
<feature type="transmembrane region" description="Helical" evidence="7">
    <location>
        <begin position="61"/>
        <end position="81"/>
    </location>
</feature>
<evidence type="ECO:0000313" key="10">
    <source>
        <dbReference type="Proteomes" id="UP000886878"/>
    </source>
</evidence>
<evidence type="ECO:0000256" key="1">
    <source>
        <dbReference type="ARBA" id="ARBA00004141"/>
    </source>
</evidence>
<dbReference type="EMBL" id="DXGK01000013">
    <property type="protein sequence ID" value="HIW69856.1"/>
    <property type="molecule type" value="Genomic_DNA"/>
</dbReference>
<feature type="transmembrane region" description="Helical" evidence="7">
    <location>
        <begin position="150"/>
        <end position="168"/>
    </location>
</feature>
<protein>
    <submittedName>
        <fullName evidence="9">Rhomboid family intramembrane serine protease</fullName>
    </submittedName>
</protein>
<dbReference type="Pfam" id="PF01694">
    <property type="entry name" value="Rhomboid"/>
    <property type="match status" value="1"/>
</dbReference>
<dbReference type="AlphaFoldDB" id="A0A9D1QN80"/>
<dbReference type="Proteomes" id="UP000886878">
    <property type="component" value="Unassembled WGS sequence"/>
</dbReference>
<dbReference type="InterPro" id="IPR022764">
    <property type="entry name" value="Peptidase_S54_rhomboid_dom"/>
</dbReference>
<evidence type="ECO:0000256" key="6">
    <source>
        <dbReference type="ARBA" id="ARBA00023136"/>
    </source>
</evidence>
<reference evidence="9" key="2">
    <citation type="submission" date="2021-04" db="EMBL/GenBank/DDBJ databases">
        <authorList>
            <person name="Gilroy R."/>
        </authorList>
    </citation>
    <scope>NUCLEOTIDE SEQUENCE</scope>
    <source>
        <strain evidence="9">ChiHejej3B27-2180</strain>
    </source>
</reference>
<keyword evidence="3 7" id="KW-0812">Transmembrane</keyword>
<feature type="domain" description="Peptidase S54 rhomboid" evidence="8">
    <location>
        <begin position="52"/>
        <end position="188"/>
    </location>
</feature>
<organism evidence="9 10">
    <name type="scientific">Candidatus Limosilactobacillus merdipullorum</name>
    <dbReference type="NCBI Taxonomy" id="2838653"/>
    <lineage>
        <taxon>Bacteria</taxon>
        <taxon>Bacillati</taxon>
        <taxon>Bacillota</taxon>
        <taxon>Bacilli</taxon>
        <taxon>Lactobacillales</taxon>
        <taxon>Lactobacillaceae</taxon>
        <taxon>Limosilactobacillus</taxon>
    </lineage>
</organism>
<feature type="transmembrane region" description="Helical" evidence="7">
    <location>
        <begin position="174"/>
        <end position="193"/>
    </location>
</feature>
<evidence type="ECO:0000313" key="9">
    <source>
        <dbReference type="EMBL" id="HIW69856.1"/>
    </source>
</evidence>
<comment type="caution">
    <text evidence="9">The sequence shown here is derived from an EMBL/GenBank/DDBJ whole genome shotgun (WGS) entry which is preliminary data.</text>
</comment>
<accession>A0A9D1QN80</accession>
<dbReference type="GO" id="GO:0004252">
    <property type="term" value="F:serine-type endopeptidase activity"/>
    <property type="evidence" value="ECO:0007669"/>
    <property type="project" value="InterPro"/>
</dbReference>
<feature type="transmembrane region" description="Helical" evidence="7">
    <location>
        <begin position="118"/>
        <end position="138"/>
    </location>
</feature>
<dbReference type="GO" id="GO:0006508">
    <property type="term" value="P:proteolysis"/>
    <property type="evidence" value="ECO:0007669"/>
    <property type="project" value="UniProtKB-KW"/>
</dbReference>
<feature type="transmembrane region" description="Helical" evidence="7">
    <location>
        <begin position="93"/>
        <end position="112"/>
    </location>
</feature>
<dbReference type="SUPFAM" id="SSF144091">
    <property type="entry name" value="Rhomboid-like"/>
    <property type="match status" value="1"/>
</dbReference>
<dbReference type="GO" id="GO:0016020">
    <property type="term" value="C:membrane"/>
    <property type="evidence" value="ECO:0007669"/>
    <property type="project" value="UniProtKB-SubCell"/>
</dbReference>
<keyword evidence="9" id="KW-0645">Protease</keyword>